<dbReference type="Gene3D" id="2.40.33.20">
    <property type="entry name" value="PK beta-barrel domain-like"/>
    <property type="match status" value="1"/>
</dbReference>
<evidence type="ECO:0000313" key="4">
    <source>
        <dbReference type="Proteomes" id="UP000435910"/>
    </source>
</evidence>
<dbReference type="GO" id="GO:0030170">
    <property type="term" value="F:pyridoxal phosphate binding"/>
    <property type="evidence" value="ECO:0007669"/>
    <property type="project" value="InterPro"/>
</dbReference>
<proteinExistence type="predicted"/>
<protein>
    <submittedName>
        <fullName evidence="2">MOSC domain-containing protein</fullName>
    </submittedName>
    <submittedName>
        <fullName evidence="3">Putative metal-sulfur cluster biosynthesis proteins YuaD</fullName>
    </submittedName>
</protein>
<dbReference type="Proteomes" id="UP000595038">
    <property type="component" value="Chromosome"/>
</dbReference>
<dbReference type="OMA" id="CIQPGEV"/>
<name>A0A5Q3BSW7_BACLI</name>
<dbReference type="GO" id="GO:0030151">
    <property type="term" value="F:molybdenum ion binding"/>
    <property type="evidence" value="ECO:0007669"/>
    <property type="project" value="InterPro"/>
</dbReference>
<evidence type="ECO:0000313" key="3">
    <source>
        <dbReference type="EMBL" id="TWL31504.1"/>
    </source>
</evidence>
<reference evidence="3 4" key="1">
    <citation type="submission" date="2019-06" db="EMBL/GenBank/DDBJ databases">
        <title>Genome sequence analysis of &gt;100 Bacillus licheniformis strains suggests intrinsic resistance to this species.</title>
        <authorList>
            <person name="Wels M."/>
            <person name="Siezen R.J."/>
            <person name="Johansen E."/>
            <person name="Stuer-Lauridsen B."/>
            <person name="Bjerre K."/>
            <person name="Nielsen B.K.K."/>
        </authorList>
    </citation>
    <scope>NUCLEOTIDE SEQUENCE [LARGE SCALE GENOMIC DNA]</scope>
    <source>
        <strain evidence="3 4">BAC-16736</strain>
    </source>
</reference>
<gene>
    <name evidence="3" type="ORF">CHCC16736_0672</name>
    <name evidence="2" type="ORF">I6G80_09090</name>
</gene>
<dbReference type="EMBL" id="CP065647">
    <property type="protein sequence ID" value="QPR74402.1"/>
    <property type="molecule type" value="Genomic_DNA"/>
</dbReference>
<dbReference type="InterPro" id="IPR052716">
    <property type="entry name" value="MOSC_domain"/>
</dbReference>
<dbReference type="InterPro" id="IPR011037">
    <property type="entry name" value="Pyrv_Knase-like_insert_dom_sf"/>
</dbReference>
<dbReference type="PROSITE" id="PS51340">
    <property type="entry name" value="MOSC"/>
    <property type="match status" value="1"/>
</dbReference>
<evidence type="ECO:0000259" key="1">
    <source>
        <dbReference type="PROSITE" id="PS51340"/>
    </source>
</evidence>
<dbReference type="PANTHER" id="PTHR36930:SF1">
    <property type="entry name" value="MOSC DOMAIN-CONTAINING PROTEIN"/>
    <property type="match status" value="1"/>
</dbReference>
<accession>A0A5Q3BSW7</accession>
<reference evidence="2 5" key="2">
    <citation type="submission" date="2020-12" db="EMBL/GenBank/DDBJ databases">
        <title>FDA dAtabase for Regulatory Grade micrObial Sequences (FDA-ARGOS): Supporting development and validation of Infectious Disease Dx tests.</title>
        <authorList>
            <person name="Nelson B."/>
            <person name="Plummer A."/>
            <person name="Tallon L."/>
            <person name="Sadzewicz L."/>
            <person name="Zhao X."/>
            <person name="Boylan J."/>
            <person name="Ott S."/>
            <person name="Bowen H."/>
            <person name="Vavikolanu K."/>
            <person name="Mehta A."/>
            <person name="Aluvathingal J."/>
            <person name="Nadendla S."/>
            <person name="Myers T."/>
            <person name="Yan Y."/>
            <person name="Sichtig H."/>
        </authorList>
    </citation>
    <scope>NUCLEOTIDE SEQUENCE [LARGE SCALE GENOMIC DNA]</scope>
    <source>
        <strain evidence="2 5">FDAARGOS_923</strain>
    </source>
</reference>
<organism evidence="3 4">
    <name type="scientific">Bacillus licheniformis</name>
    <dbReference type="NCBI Taxonomy" id="1402"/>
    <lineage>
        <taxon>Bacteria</taxon>
        <taxon>Bacillati</taxon>
        <taxon>Bacillota</taxon>
        <taxon>Bacilli</taxon>
        <taxon>Bacillales</taxon>
        <taxon>Bacillaceae</taxon>
        <taxon>Bacillus</taxon>
    </lineage>
</organism>
<dbReference type="Proteomes" id="UP000435910">
    <property type="component" value="Unassembled WGS sequence"/>
</dbReference>
<evidence type="ECO:0000313" key="5">
    <source>
        <dbReference type="Proteomes" id="UP000595038"/>
    </source>
</evidence>
<dbReference type="Pfam" id="PF03473">
    <property type="entry name" value="MOSC"/>
    <property type="match status" value="1"/>
</dbReference>
<dbReference type="GeneID" id="92860141"/>
<dbReference type="PANTHER" id="PTHR36930">
    <property type="entry name" value="METAL-SULFUR CLUSTER BIOSYNTHESIS PROTEINS YUAD-RELATED"/>
    <property type="match status" value="1"/>
</dbReference>
<dbReference type="InterPro" id="IPR005302">
    <property type="entry name" value="MoCF_Sase_C"/>
</dbReference>
<dbReference type="AlphaFoldDB" id="A0A5Q3BSW7"/>
<dbReference type="EMBL" id="NILC01000010">
    <property type="protein sequence ID" value="TWL31504.1"/>
    <property type="molecule type" value="Genomic_DNA"/>
</dbReference>
<dbReference type="GO" id="GO:0003824">
    <property type="term" value="F:catalytic activity"/>
    <property type="evidence" value="ECO:0007669"/>
    <property type="project" value="InterPro"/>
</dbReference>
<evidence type="ECO:0000313" key="2">
    <source>
        <dbReference type="EMBL" id="QPR74402.1"/>
    </source>
</evidence>
<sequence length="193" mass="21227">MWKKRTAVAEHVYIADTASFVTEKQAKIVIDYGGIPGDLHFGLTKKAGAREPMYKRGTEIFNRRQISIVSVEECLEIAGRLNIPAVLPEWLGANIALSGLPDLTSLREGSRIVFPSGASLLSEGENEPCIQPGEVIQEQFPDKPKLASRFVRHAMGRRGIVCIVERPGLIHQGDQAEVWAYSPAAMKDARSFA</sequence>
<dbReference type="SUPFAM" id="SSF50800">
    <property type="entry name" value="PK beta-barrel domain-like"/>
    <property type="match status" value="1"/>
</dbReference>
<feature type="domain" description="MOSC" evidence="1">
    <location>
        <begin position="22"/>
        <end position="179"/>
    </location>
</feature>
<dbReference type="RefSeq" id="WP_003184696.1">
    <property type="nucleotide sequence ID" value="NZ_BEXU01000021.1"/>
</dbReference>